<proteinExistence type="predicted"/>
<sequence length="545" mass="61655">MESLDSYYKIGIKVDSLPVIEPESLLHGTYSSNTYVRFRGVIRQVSDPELIGPIESNEMMHDPDSMKERVLLQVELFPFATEWAKDRYYANCPSFSTSDNRKRSQMHSNKKLEKRVKVTLEEKANAKPSRPFKAADSSRVNVYVYENQCQSVKNDAFRVNEAFDFVGVFDLSVTETRGVRLEEGPMSMIDTEAFPQLEGALLHCCDALQLTPLAMLQPHQPFAFYQEMNSGNQSIRDHCLQYWSCHAEQSLEISTVREKLIHHIADGLLGDTVAAEYLLLCLLSRVYTRVNESTPLGNISINLQLGRDISKADSDVFISSMNARIKELVPLFSGLQVAVQDLNSNDFIPHKEYTADCLRVGALQLPNGTALVLDETNLSAGKLDEKGYRNINAVQSLISRMQLPYDFQYFHLEFPQDVSIVSVSGSKSVFSSLIQIPVQPGQLASKVLDPASLRTSVECFRMYLVAMRSLQVKIGNEQADTAEKYFVNRRKEDKCVTSEDLDRWLRLARLQAISHGEDQVSNASWERVVDLDSIRSQRCIQFSSQ</sequence>
<protein>
    <submittedName>
        <fullName evidence="3">Uncharacterized protein AlNc14C37G3246</fullName>
    </submittedName>
</protein>
<dbReference type="GO" id="GO:0005634">
    <property type="term" value="C:nucleus"/>
    <property type="evidence" value="ECO:0007669"/>
    <property type="project" value="UniProtKB-SubCell"/>
</dbReference>
<evidence type="ECO:0000256" key="1">
    <source>
        <dbReference type="ARBA" id="ARBA00004123"/>
    </source>
</evidence>
<dbReference type="HOGENOM" id="CLU_029811_1_0_1"/>
<evidence type="ECO:0000256" key="2">
    <source>
        <dbReference type="ARBA" id="ARBA00023242"/>
    </source>
</evidence>
<name>F0W8X1_9STRA</name>
<dbReference type="PANTHER" id="PTHR13489">
    <property type="entry name" value="MINI-CHROMOSOME MAINTENANCE COMPLEX-BINDING PROTEIN"/>
    <property type="match status" value="1"/>
</dbReference>
<keyword evidence="2" id="KW-0539">Nucleus</keyword>
<reference evidence="3" key="1">
    <citation type="journal article" date="2011" name="PLoS Biol.">
        <title>Gene gain and loss during evolution of obligate parasitism in the white rust pathogen of Arabidopsis thaliana.</title>
        <authorList>
            <person name="Kemen E."/>
            <person name="Gardiner A."/>
            <person name="Schultz-Larsen T."/>
            <person name="Kemen A.C."/>
            <person name="Balmuth A.L."/>
            <person name="Robert-Seilaniantz A."/>
            <person name="Bailey K."/>
            <person name="Holub E."/>
            <person name="Studholme D.J."/>
            <person name="Maclean D."/>
            <person name="Jones J.D."/>
        </authorList>
    </citation>
    <scope>NUCLEOTIDE SEQUENCE</scope>
</reference>
<reference evidence="3" key="2">
    <citation type="submission" date="2011-02" db="EMBL/GenBank/DDBJ databases">
        <authorList>
            <person name="MacLean D."/>
        </authorList>
    </citation>
    <scope>NUCLEOTIDE SEQUENCE</scope>
</reference>
<organism evidence="3">
    <name type="scientific">Albugo laibachii Nc14</name>
    <dbReference type="NCBI Taxonomy" id="890382"/>
    <lineage>
        <taxon>Eukaryota</taxon>
        <taxon>Sar</taxon>
        <taxon>Stramenopiles</taxon>
        <taxon>Oomycota</taxon>
        <taxon>Peronosporomycetes</taxon>
        <taxon>Albuginales</taxon>
        <taxon>Albuginaceae</taxon>
        <taxon>Albugo</taxon>
    </lineage>
</organism>
<dbReference type="InterPro" id="IPR019140">
    <property type="entry name" value="MCM_complex-bd"/>
</dbReference>
<dbReference type="EMBL" id="FR824082">
    <property type="protein sequence ID" value="CCA17582.1"/>
    <property type="molecule type" value="Genomic_DNA"/>
</dbReference>
<dbReference type="PANTHER" id="PTHR13489:SF0">
    <property type="entry name" value="MINI-CHROMOSOME MAINTENANCE COMPLEX-BINDING PROTEIN"/>
    <property type="match status" value="1"/>
</dbReference>
<accession>F0W8X1</accession>
<evidence type="ECO:0000313" key="3">
    <source>
        <dbReference type="EMBL" id="CCA17582.1"/>
    </source>
</evidence>
<dbReference type="GO" id="GO:0003682">
    <property type="term" value="F:chromatin binding"/>
    <property type="evidence" value="ECO:0007669"/>
    <property type="project" value="TreeGrafter"/>
</dbReference>
<gene>
    <name evidence="3" type="primary">AlNc14C37G3246</name>
    <name evidence="3" type="ORF">ALNC14_037250</name>
</gene>
<comment type="subcellular location">
    <subcellularLocation>
        <location evidence="1">Nucleus</location>
    </subcellularLocation>
</comment>
<dbReference type="AlphaFoldDB" id="F0W8X1"/>
<dbReference type="Pfam" id="PF09739">
    <property type="entry name" value="MCM_bind"/>
    <property type="match status" value="1"/>
</dbReference>
<dbReference type="GO" id="GO:0006261">
    <property type="term" value="P:DNA-templated DNA replication"/>
    <property type="evidence" value="ECO:0007669"/>
    <property type="project" value="TreeGrafter"/>
</dbReference>